<dbReference type="Gene3D" id="3.40.50.300">
    <property type="entry name" value="P-loop containing nucleotide triphosphate hydrolases"/>
    <property type="match status" value="1"/>
</dbReference>
<evidence type="ECO:0000256" key="2">
    <source>
        <dbReference type="ARBA" id="ARBA00022679"/>
    </source>
</evidence>
<evidence type="ECO:0000256" key="1">
    <source>
        <dbReference type="ARBA" id="ARBA00005771"/>
    </source>
</evidence>
<keyword evidence="2 4" id="KW-0808">Transferase</keyword>
<proteinExistence type="inferred from homology"/>
<dbReference type="Proteomes" id="UP000218899">
    <property type="component" value="Chromosome"/>
</dbReference>
<dbReference type="OrthoDB" id="3399180at2"/>
<gene>
    <name evidence="4" type="ORF">SVA_2571</name>
</gene>
<dbReference type="RefSeq" id="WP_096461568.1">
    <property type="nucleotide sequence ID" value="NZ_AP014936.1"/>
</dbReference>
<organism evidence="4 5">
    <name type="scientific">Sulfurifustis variabilis</name>
    <dbReference type="NCBI Taxonomy" id="1675686"/>
    <lineage>
        <taxon>Bacteria</taxon>
        <taxon>Pseudomonadati</taxon>
        <taxon>Pseudomonadota</taxon>
        <taxon>Gammaproteobacteria</taxon>
        <taxon>Acidiferrobacterales</taxon>
        <taxon>Acidiferrobacteraceae</taxon>
        <taxon>Sulfurifustis</taxon>
    </lineage>
</organism>
<dbReference type="KEGG" id="sva:SVA_2571"/>
<dbReference type="EMBL" id="AP014936">
    <property type="protein sequence ID" value="BAU49119.1"/>
    <property type="molecule type" value="Genomic_DNA"/>
</dbReference>
<protein>
    <submittedName>
        <fullName evidence="4">Sulfotransferase</fullName>
    </submittedName>
</protein>
<evidence type="ECO:0000313" key="4">
    <source>
        <dbReference type="EMBL" id="BAU49119.1"/>
    </source>
</evidence>
<evidence type="ECO:0000259" key="3">
    <source>
        <dbReference type="Pfam" id="PF00685"/>
    </source>
</evidence>
<feature type="domain" description="Sulfotransferase" evidence="3">
    <location>
        <begin position="34"/>
        <end position="283"/>
    </location>
</feature>
<dbReference type="InterPro" id="IPR000863">
    <property type="entry name" value="Sulfotransferase_dom"/>
</dbReference>
<comment type="similarity">
    <text evidence="1">Belongs to the sulfotransferase 1 family.</text>
</comment>
<accession>A0A1B4V6F7</accession>
<dbReference type="SUPFAM" id="SSF52540">
    <property type="entry name" value="P-loop containing nucleoside triphosphate hydrolases"/>
    <property type="match status" value="1"/>
</dbReference>
<keyword evidence="5" id="KW-1185">Reference proteome</keyword>
<dbReference type="GO" id="GO:0008146">
    <property type="term" value="F:sulfotransferase activity"/>
    <property type="evidence" value="ECO:0007669"/>
    <property type="project" value="InterPro"/>
</dbReference>
<dbReference type="InterPro" id="IPR027417">
    <property type="entry name" value="P-loop_NTPase"/>
</dbReference>
<dbReference type="Pfam" id="PF00685">
    <property type="entry name" value="Sulfotransfer_1"/>
    <property type="match status" value="1"/>
</dbReference>
<evidence type="ECO:0000313" key="5">
    <source>
        <dbReference type="Proteomes" id="UP000218899"/>
    </source>
</evidence>
<name>A0A1B4V6F7_9GAMM</name>
<dbReference type="AlphaFoldDB" id="A0A1B4V6F7"/>
<reference evidence="4 5" key="1">
    <citation type="submission" date="2015-08" db="EMBL/GenBank/DDBJ databases">
        <title>Complete genome sequence of Sulfurifustis variabilis.</title>
        <authorList>
            <person name="Miura A."/>
            <person name="Kojima H."/>
            <person name="Fukui M."/>
        </authorList>
    </citation>
    <scope>NUCLEOTIDE SEQUENCE [LARGE SCALE GENOMIC DNA]</scope>
    <source>
        <strain evidence="5">skN76</strain>
    </source>
</reference>
<sequence>MNARSRPVRWPRKTRELHNHHFDSTIWNDFRFRDDDIVIATYAKSGTTWTQQIVAQMLFNGDPDLPVAELSPWLDLRVPPKAVKLPLVEAQTHRRVIKTHLPVDALVYSPKAKYIYVARDGRDVVWSMYNHHVNANADWYAALNDTPGRVGPPIEPPPADIRRYWRDWMDRDGHPFWPFWDNVRSWWQIRHLPNVLFVHFNNLKRDMPREMRRIARFLDITIDESRWERIVEYCSFDWMKQHATKSVPLGGALWDGGAEVFINKGTNGRWAEVLTPDESAEYEARAVRELGSAAARWLATGEGLQPKASARHLSEIRAFSARADAASVGAHAG</sequence>
<dbReference type="PANTHER" id="PTHR11783">
    <property type="entry name" value="SULFOTRANSFERASE SULT"/>
    <property type="match status" value="1"/>
</dbReference>